<dbReference type="PANTHER" id="PTHR21625">
    <property type="entry name" value="NYD-SP28 PROTEIN"/>
    <property type="match status" value="1"/>
</dbReference>
<feature type="domain" description="Dynein regulatory complex protein 1/2 N-terminal" evidence="14">
    <location>
        <begin position="2"/>
        <end position="97"/>
    </location>
</feature>
<keyword evidence="3" id="KW-0282">Flagellum</keyword>
<dbReference type="InterPro" id="IPR039505">
    <property type="entry name" value="DRC1/2_N"/>
</dbReference>
<evidence type="ECO:0000256" key="9">
    <source>
        <dbReference type="ARBA" id="ARBA00038424"/>
    </source>
</evidence>
<evidence type="ECO:0000256" key="13">
    <source>
        <dbReference type="SAM" id="Coils"/>
    </source>
</evidence>
<proteinExistence type="inferred from homology"/>
<dbReference type="Proteomes" id="UP000694941">
    <property type="component" value="Unplaced"/>
</dbReference>
<keyword evidence="7" id="KW-0966">Cell projection</keyword>
<evidence type="ECO:0000256" key="12">
    <source>
        <dbReference type="ARBA" id="ARBA00045865"/>
    </source>
</evidence>
<gene>
    <name evidence="16" type="primary">LOC106460631</name>
</gene>
<evidence type="ECO:0000256" key="11">
    <source>
        <dbReference type="ARBA" id="ARBA00041517"/>
    </source>
</evidence>
<reference evidence="16" key="1">
    <citation type="submission" date="2025-08" db="UniProtKB">
        <authorList>
            <consortium name="RefSeq"/>
        </authorList>
    </citation>
    <scope>IDENTIFICATION</scope>
    <source>
        <tissue evidence="16">Muscle</tissue>
    </source>
</reference>
<evidence type="ECO:0000256" key="2">
    <source>
        <dbReference type="ARBA" id="ARBA00022490"/>
    </source>
</evidence>
<keyword evidence="15" id="KW-1185">Reference proteome</keyword>
<comment type="function">
    <text evidence="12">Component of the nexin-dynein regulatory complex (N-DRC), a key regulator of ciliary/flagellar motility which maintains the alignment and integrity of the distal axoneme and regulates microtubule sliding in motile axonemes. Plays a critical role in the assembly of N-DRC and also stabilizes the assembly of multiple inner dynein arms and radial spokes. Coassembles with DRC1 to form a central scaffold needed for assembly of the N-DRC and its attachment to the outer doublet microtubules.</text>
</comment>
<keyword evidence="2" id="KW-0963">Cytoplasm</keyword>
<comment type="subcellular location">
    <subcellularLocation>
        <location evidence="1">Cytoplasm</location>
        <location evidence="1">Cytoskeleton</location>
        <location evidence="1">Flagellum axoneme</location>
    </subcellularLocation>
    <subcellularLocation>
        <location evidence="8">Cytoplasm</location>
        <location evidence="8">Cytoskeleton</location>
        <location evidence="8">Flagellum basal body</location>
    </subcellularLocation>
</comment>
<evidence type="ECO:0000256" key="1">
    <source>
        <dbReference type="ARBA" id="ARBA00004611"/>
    </source>
</evidence>
<dbReference type="InterPro" id="IPR039750">
    <property type="entry name" value="DRC1/DRC2"/>
</dbReference>
<evidence type="ECO:0000313" key="15">
    <source>
        <dbReference type="Proteomes" id="UP000694941"/>
    </source>
</evidence>
<evidence type="ECO:0000256" key="5">
    <source>
        <dbReference type="ARBA" id="ARBA00023069"/>
    </source>
</evidence>
<dbReference type="Pfam" id="PF14772">
    <property type="entry name" value="NYD-SP28"/>
    <property type="match status" value="1"/>
</dbReference>
<feature type="coiled-coil region" evidence="13">
    <location>
        <begin position="157"/>
        <end position="184"/>
    </location>
</feature>
<evidence type="ECO:0000256" key="10">
    <source>
        <dbReference type="ARBA" id="ARBA00040899"/>
    </source>
</evidence>
<evidence type="ECO:0000256" key="3">
    <source>
        <dbReference type="ARBA" id="ARBA00022846"/>
    </source>
</evidence>
<accession>A0ABM1B6I9</accession>
<keyword evidence="6" id="KW-0206">Cytoskeleton</keyword>
<evidence type="ECO:0000256" key="7">
    <source>
        <dbReference type="ARBA" id="ARBA00023273"/>
    </source>
</evidence>
<evidence type="ECO:0000256" key="4">
    <source>
        <dbReference type="ARBA" id="ARBA00023054"/>
    </source>
</evidence>
<keyword evidence="4 13" id="KW-0175">Coiled coil</keyword>
<dbReference type="RefSeq" id="XP_013775811.1">
    <property type="nucleotide sequence ID" value="XM_013920357.2"/>
</dbReference>
<dbReference type="GeneID" id="106460631"/>
<evidence type="ECO:0000259" key="14">
    <source>
        <dbReference type="Pfam" id="PF14772"/>
    </source>
</evidence>
<comment type="similarity">
    <text evidence="9">Belongs to the DRC2 family.</text>
</comment>
<evidence type="ECO:0000313" key="16">
    <source>
        <dbReference type="RefSeq" id="XP_013775811.1"/>
    </source>
</evidence>
<protein>
    <recommendedName>
        <fullName evidence="10">Dynein regulatory complex subunit 2</fullName>
    </recommendedName>
    <alternativeName>
        <fullName evidence="11">Coiled-coil domain-containing protein 65</fullName>
    </alternativeName>
</protein>
<keyword evidence="5" id="KW-0969">Cilium</keyword>
<organism evidence="15 16">
    <name type="scientific">Limulus polyphemus</name>
    <name type="common">Atlantic horseshoe crab</name>
    <dbReference type="NCBI Taxonomy" id="6850"/>
    <lineage>
        <taxon>Eukaryota</taxon>
        <taxon>Metazoa</taxon>
        <taxon>Ecdysozoa</taxon>
        <taxon>Arthropoda</taxon>
        <taxon>Chelicerata</taxon>
        <taxon>Merostomata</taxon>
        <taxon>Xiphosura</taxon>
        <taxon>Limulidae</taxon>
        <taxon>Limulus</taxon>
    </lineage>
</organism>
<dbReference type="PANTHER" id="PTHR21625:SF0">
    <property type="entry name" value="DYNEIN REGULATORY COMPLEX SUBUNIT 2"/>
    <property type="match status" value="1"/>
</dbReference>
<name>A0ABM1B6I9_LIMPO</name>
<evidence type="ECO:0000256" key="6">
    <source>
        <dbReference type="ARBA" id="ARBA00023212"/>
    </source>
</evidence>
<sequence length="454" mass="53698">MKDENQNIKEKLVEQFIQQKITKERKVSNLNYLKISQQWRSLLRDVKSKELQKELEILKQTFQRVLDRKETVIASLQKDHQDHDLQHDRIVNGHLQNLDKLIEIERERVQNCYGNYLSRKKKLGEEFGSSEDRICICQQKDMSNLVDVTFAMEQQFLEAEGERKAELQSKKDDLKDKIVEEKQTLQVVLEGYIEGLWQQFQEALQGYTESTESRRKAFEELKAKDEQNARQIDVQKRKLQSISDKISQLKFKISMYAKDDSQEDNVLKKEKIELQNSASLMKDKIKEIQEKEKYALKKMVTQSDGIIQKLSIISSEAENILKSYERCRKLETEEEKVLPFYTSSEEEIEVDIFKQTKNIIKEEAADYPMLENFWKKHNKVLLETLALQKECQDYENENKFLKKQLSDYFVGLNKDSEKTNPLLVINQQFDPPQKLEQQRPVIIEAAHIIQHITE</sequence>
<evidence type="ECO:0000256" key="8">
    <source>
        <dbReference type="ARBA" id="ARBA00037841"/>
    </source>
</evidence>